<keyword evidence="2" id="KW-1185">Reference proteome</keyword>
<dbReference type="Gene3D" id="3.90.310.10">
    <property type="entry name" value="ENV polyprotein, receptor-binding domain"/>
    <property type="match status" value="1"/>
</dbReference>
<dbReference type="AlphaFoldDB" id="A0A485ND31"/>
<protein>
    <submittedName>
        <fullName evidence="1">Uncharacterized protein</fullName>
    </submittedName>
</protein>
<dbReference type="EMBL" id="CAAGRJ010013695">
    <property type="protein sequence ID" value="VFV30149.1"/>
    <property type="molecule type" value="Genomic_DNA"/>
</dbReference>
<name>A0A485ND31_LYNPA</name>
<evidence type="ECO:0000313" key="1">
    <source>
        <dbReference type="EMBL" id="VFV30149.1"/>
    </source>
</evidence>
<accession>A0A485ND31</accession>
<evidence type="ECO:0000313" key="2">
    <source>
        <dbReference type="Proteomes" id="UP000386466"/>
    </source>
</evidence>
<organism evidence="1 2">
    <name type="scientific">Lynx pardinus</name>
    <name type="common">Iberian lynx</name>
    <name type="synonym">Felis pardina</name>
    <dbReference type="NCBI Taxonomy" id="191816"/>
    <lineage>
        <taxon>Eukaryota</taxon>
        <taxon>Metazoa</taxon>
        <taxon>Chordata</taxon>
        <taxon>Craniata</taxon>
        <taxon>Vertebrata</taxon>
        <taxon>Euteleostomi</taxon>
        <taxon>Mammalia</taxon>
        <taxon>Eutheria</taxon>
        <taxon>Laurasiatheria</taxon>
        <taxon>Carnivora</taxon>
        <taxon>Feliformia</taxon>
        <taxon>Felidae</taxon>
        <taxon>Felinae</taxon>
        <taxon>Lynx</taxon>
    </lineage>
</organism>
<proteinExistence type="predicted"/>
<reference evidence="1 2" key="1">
    <citation type="submission" date="2019-01" db="EMBL/GenBank/DDBJ databases">
        <authorList>
            <person name="Alioto T."/>
            <person name="Alioto T."/>
        </authorList>
    </citation>
    <scope>NUCLEOTIDE SEQUENCE [LARGE SCALE GENOMIC DNA]</scope>
</reference>
<sequence length="115" mass="12891">MCEGSGMCGFWPQTTEFFCPFWSCVTWATWQTKDKMALLQKGVAESNCQSGTCNPVNFTILDPGNSKWKMDCQIGILIYGGVFHSFYEEMEKGLPPVSVTMKNLFLALAETIARL</sequence>
<dbReference type="Proteomes" id="UP000386466">
    <property type="component" value="Unassembled WGS sequence"/>
</dbReference>
<dbReference type="InterPro" id="IPR008981">
    <property type="entry name" value="FMuLV_rcpt-bd"/>
</dbReference>
<gene>
    <name evidence="1" type="ORF">LYPA_23C019429</name>
</gene>